<accession>A0ABT8FY03</accession>
<sequence>MARREYDESDARVRPSRRGSRPRSKIRPSHSDATLAVVTAVDRGRYTVELLEDADAPAGTVLTAVKARELGRRGLVIGDRVSVVGDTSGAEGTLSRLVRREERATELRRTADDTDAAERVIVANADSLAIVTALADPEPNPRMIDRCLVAAFDAGMEALLVLTKADLGSADALRAVYEPLGVTVVETDARTAGSLLGDEGFGLLRERLVGHDTVLVGYSGVGKSTLVNALVPDAGRAVGHVNDVTGRGRHTSTSAVRYALADGGHIVDTPGVRSFGLAHVDPDHFVAAFPDVAEAAAELCPRGCGHESAEAGCELDAWAGDDPTRHARVDSIRRLLASRAAGEQY</sequence>
<evidence type="ECO:0000256" key="4">
    <source>
        <dbReference type="SAM" id="MobiDB-lite"/>
    </source>
</evidence>
<feature type="compositionally biased region" description="Basic residues" evidence="4">
    <location>
        <begin position="14"/>
        <end position="28"/>
    </location>
</feature>
<gene>
    <name evidence="3 7" type="primary">rsgA</name>
    <name evidence="7" type="ORF">QQX04_01695</name>
</gene>
<dbReference type="CDD" id="cd01854">
    <property type="entry name" value="YjeQ_EngC"/>
    <property type="match status" value="1"/>
</dbReference>
<feature type="binding site" evidence="3">
    <location>
        <begin position="217"/>
        <end position="225"/>
    </location>
    <ligand>
        <name>GTP</name>
        <dbReference type="ChEBI" id="CHEBI:37565"/>
    </ligand>
</feature>
<keyword evidence="2 3" id="KW-0342">GTP-binding</keyword>
<evidence type="ECO:0000256" key="2">
    <source>
        <dbReference type="ARBA" id="ARBA00023134"/>
    </source>
</evidence>
<dbReference type="InterPro" id="IPR027417">
    <property type="entry name" value="P-loop_NTPase"/>
</dbReference>
<comment type="subcellular location">
    <subcellularLocation>
        <location evidence="3">Cytoplasm</location>
    </subcellularLocation>
</comment>
<dbReference type="PROSITE" id="PS50936">
    <property type="entry name" value="ENGC_GTPASE"/>
    <property type="match status" value="1"/>
</dbReference>
<comment type="similarity">
    <text evidence="3">Belongs to the TRAFAC class YlqF/YawG GTPase family. RsgA subfamily.</text>
</comment>
<dbReference type="EMBL" id="JAUHPV010000001">
    <property type="protein sequence ID" value="MDN4471702.1"/>
    <property type="molecule type" value="Genomic_DNA"/>
</dbReference>
<dbReference type="Proteomes" id="UP001172738">
    <property type="component" value="Unassembled WGS sequence"/>
</dbReference>
<feature type="region of interest" description="Disordered" evidence="4">
    <location>
        <begin position="1"/>
        <end position="31"/>
    </location>
</feature>
<keyword evidence="1 3" id="KW-0547">Nucleotide-binding</keyword>
<feature type="domain" description="CP-type G" evidence="6">
    <location>
        <begin position="114"/>
        <end position="275"/>
    </location>
</feature>
<organism evidence="7 8">
    <name type="scientific">Demequina zhanjiangensis</name>
    <dbReference type="NCBI Taxonomy" id="3051659"/>
    <lineage>
        <taxon>Bacteria</taxon>
        <taxon>Bacillati</taxon>
        <taxon>Actinomycetota</taxon>
        <taxon>Actinomycetes</taxon>
        <taxon>Micrococcales</taxon>
        <taxon>Demequinaceae</taxon>
        <taxon>Demequina</taxon>
    </lineage>
</organism>
<evidence type="ECO:0000256" key="1">
    <source>
        <dbReference type="ARBA" id="ARBA00022741"/>
    </source>
</evidence>
<evidence type="ECO:0000259" key="5">
    <source>
        <dbReference type="PROSITE" id="PS50936"/>
    </source>
</evidence>
<evidence type="ECO:0000259" key="6">
    <source>
        <dbReference type="PROSITE" id="PS51721"/>
    </source>
</evidence>
<feature type="binding site" evidence="3">
    <location>
        <begin position="163"/>
        <end position="166"/>
    </location>
    <ligand>
        <name>GTP</name>
        <dbReference type="ChEBI" id="CHEBI:37565"/>
    </ligand>
</feature>
<dbReference type="PROSITE" id="PS51721">
    <property type="entry name" value="G_CP"/>
    <property type="match status" value="1"/>
</dbReference>
<feature type="compositionally biased region" description="Basic and acidic residues" evidence="4">
    <location>
        <begin position="1"/>
        <end position="13"/>
    </location>
</feature>
<dbReference type="Pfam" id="PF03193">
    <property type="entry name" value="RsgA_GTPase"/>
    <property type="match status" value="1"/>
</dbReference>
<protein>
    <recommendedName>
        <fullName evidence="3">Small ribosomal subunit biogenesis GTPase RsgA</fullName>
        <ecNumber evidence="3">3.6.1.-</ecNumber>
    </recommendedName>
</protein>
<dbReference type="RefSeq" id="WP_301125579.1">
    <property type="nucleotide sequence ID" value="NZ_JAUHPV010000001.1"/>
</dbReference>
<dbReference type="PANTHER" id="PTHR32120:SF11">
    <property type="entry name" value="SMALL RIBOSOMAL SUBUNIT BIOGENESIS GTPASE RSGA 1, MITOCHONDRIAL-RELATED"/>
    <property type="match status" value="1"/>
</dbReference>
<dbReference type="SUPFAM" id="SSF52540">
    <property type="entry name" value="P-loop containing nucleoside triphosphate hydrolases"/>
    <property type="match status" value="1"/>
</dbReference>
<keyword evidence="8" id="KW-1185">Reference proteome</keyword>
<dbReference type="InterPro" id="IPR004881">
    <property type="entry name" value="Ribosome_biogen_GTPase_RsgA"/>
</dbReference>
<dbReference type="NCBIfam" id="TIGR00157">
    <property type="entry name" value="ribosome small subunit-dependent GTPase A"/>
    <property type="match status" value="1"/>
</dbReference>
<dbReference type="PANTHER" id="PTHR32120">
    <property type="entry name" value="SMALL RIBOSOMAL SUBUNIT BIOGENESIS GTPASE RSGA"/>
    <property type="match status" value="1"/>
</dbReference>
<dbReference type="Gene3D" id="3.40.50.300">
    <property type="entry name" value="P-loop containing nucleotide triphosphate hydrolases"/>
    <property type="match status" value="1"/>
</dbReference>
<comment type="caution">
    <text evidence="3">Lacks conserved residue(s) required for the propagation of feature annotation.</text>
</comment>
<feature type="domain" description="EngC GTPase" evidence="5">
    <location>
        <begin position="123"/>
        <end position="273"/>
    </location>
</feature>
<comment type="subunit">
    <text evidence="3">Monomer. Associates with 30S ribosomal subunit, binds 16S rRNA.</text>
</comment>
<proteinExistence type="inferred from homology"/>
<dbReference type="InterPro" id="IPR030378">
    <property type="entry name" value="G_CP_dom"/>
</dbReference>
<keyword evidence="3" id="KW-0690">Ribosome biogenesis</keyword>
<name>A0ABT8FY03_9MICO</name>
<dbReference type="EC" id="3.6.1.-" evidence="3"/>
<comment type="function">
    <text evidence="3">One of several proteins that assist in the late maturation steps of the functional core of the 30S ribosomal subunit. Helps release RbfA from mature subunits. May play a role in the assembly of ribosomal proteins into the subunit. Circularly permuted GTPase that catalyzes slow GTP hydrolysis, GTPase activity is stimulated by the 30S ribosomal subunit.</text>
</comment>
<evidence type="ECO:0000313" key="7">
    <source>
        <dbReference type="EMBL" id="MDN4471702.1"/>
    </source>
</evidence>
<comment type="caution">
    <text evidence="7">The sequence shown here is derived from an EMBL/GenBank/DDBJ whole genome shotgun (WGS) entry which is preliminary data.</text>
</comment>
<keyword evidence="3" id="KW-0378">Hydrolase</keyword>
<keyword evidence="3" id="KW-0694">RNA-binding</keyword>
<evidence type="ECO:0000256" key="3">
    <source>
        <dbReference type="HAMAP-Rule" id="MF_01820"/>
    </source>
</evidence>
<dbReference type="InterPro" id="IPR010914">
    <property type="entry name" value="RsgA_GTPase_dom"/>
</dbReference>
<reference evidence="7" key="1">
    <citation type="submission" date="2023-06" db="EMBL/GenBank/DDBJ databases">
        <title>SYSU T00b26.</title>
        <authorList>
            <person name="Gao L."/>
            <person name="Fang B.-Z."/>
            <person name="Li W.-J."/>
        </authorList>
    </citation>
    <scope>NUCLEOTIDE SEQUENCE</scope>
    <source>
        <strain evidence="7">SYSU T00b26</strain>
    </source>
</reference>
<keyword evidence="3" id="KW-0963">Cytoplasm</keyword>
<dbReference type="HAMAP" id="MF_01820">
    <property type="entry name" value="GTPase_RsgA"/>
    <property type="match status" value="1"/>
</dbReference>
<keyword evidence="3" id="KW-0699">rRNA-binding</keyword>
<evidence type="ECO:0000313" key="8">
    <source>
        <dbReference type="Proteomes" id="UP001172738"/>
    </source>
</evidence>